<feature type="region of interest" description="Disordered" evidence="1">
    <location>
        <begin position="50"/>
        <end position="70"/>
    </location>
</feature>
<name>A0A918FH66_9ACTN</name>
<dbReference type="Proteomes" id="UP000658320">
    <property type="component" value="Unassembled WGS sequence"/>
</dbReference>
<organism evidence="2 3">
    <name type="scientific">Streptomyces aurantiogriseus</name>
    <dbReference type="NCBI Taxonomy" id="66870"/>
    <lineage>
        <taxon>Bacteria</taxon>
        <taxon>Bacillati</taxon>
        <taxon>Actinomycetota</taxon>
        <taxon>Actinomycetes</taxon>
        <taxon>Kitasatosporales</taxon>
        <taxon>Streptomycetaceae</taxon>
        <taxon>Streptomyces</taxon>
    </lineage>
</organism>
<dbReference type="RefSeq" id="WP_189941095.1">
    <property type="nucleotide sequence ID" value="NZ_BMSX01000016.1"/>
</dbReference>
<evidence type="ECO:0000313" key="2">
    <source>
        <dbReference type="EMBL" id="GGR37287.1"/>
    </source>
</evidence>
<accession>A0A918FH66</accession>
<proteinExistence type="predicted"/>
<protein>
    <submittedName>
        <fullName evidence="2">Uncharacterized protein</fullName>
    </submittedName>
</protein>
<reference evidence="2" key="2">
    <citation type="submission" date="2020-09" db="EMBL/GenBank/DDBJ databases">
        <authorList>
            <person name="Sun Q."/>
            <person name="Ohkuma M."/>
        </authorList>
    </citation>
    <scope>NUCLEOTIDE SEQUENCE</scope>
    <source>
        <strain evidence="2">JCM 4346</strain>
    </source>
</reference>
<keyword evidence="3" id="KW-1185">Reference proteome</keyword>
<dbReference type="AlphaFoldDB" id="A0A918FH66"/>
<comment type="caution">
    <text evidence="2">The sequence shown here is derived from an EMBL/GenBank/DDBJ whole genome shotgun (WGS) entry which is preliminary data.</text>
</comment>
<dbReference type="EMBL" id="BMSX01000016">
    <property type="protein sequence ID" value="GGR37287.1"/>
    <property type="molecule type" value="Genomic_DNA"/>
</dbReference>
<feature type="region of interest" description="Disordered" evidence="1">
    <location>
        <begin position="1"/>
        <end position="36"/>
    </location>
</feature>
<sequence>MTAAELYEGTGVQAVHPDQQADPARYSPGSAPVDLADADLGLQGAERAARAMLHRRADSPRPSAQPGRGP</sequence>
<gene>
    <name evidence="2" type="ORF">GCM10010251_62320</name>
</gene>
<evidence type="ECO:0000313" key="3">
    <source>
        <dbReference type="Proteomes" id="UP000658320"/>
    </source>
</evidence>
<evidence type="ECO:0000256" key="1">
    <source>
        <dbReference type="SAM" id="MobiDB-lite"/>
    </source>
</evidence>
<reference evidence="2" key="1">
    <citation type="journal article" date="2014" name="Int. J. Syst. Evol. Microbiol.">
        <title>Complete genome sequence of Corynebacterium casei LMG S-19264T (=DSM 44701T), isolated from a smear-ripened cheese.</title>
        <authorList>
            <consortium name="US DOE Joint Genome Institute (JGI-PGF)"/>
            <person name="Walter F."/>
            <person name="Albersmeier A."/>
            <person name="Kalinowski J."/>
            <person name="Ruckert C."/>
        </authorList>
    </citation>
    <scope>NUCLEOTIDE SEQUENCE</scope>
    <source>
        <strain evidence="2">JCM 4346</strain>
    </source>
</reference>